<evidence type="ECO:0000256" key="2">
    <source>
        <dbReference type="ARBA" id="ARBA00005592"/>
    </source>
</evidence>
<evidence type="ECO:0000313" key="6">
    <source>
        <dbReference type="EMBL" id="CAK9196161.1"/>
    </source>
</evidence>
<evidence type="ECO:0000256" key="4">
    <source>
        <dbReference type="ARBA" id="ARBA00022729"/>
    </source>
</evidence>
<dbReference type="SUPFAM" id="SSF50685">
    <property type="entry name" value="Barwin-like endoglucanases"/>
    <property type="match status" value="1"/>
</dbReference>
<evidence type="ECO:0000256" key="3">
    <source>
        <dbReference type="ARBA" id="ARBA00022525"/>
    </source>
</evidence>
<comment type="similarity">
    <text evidence="2">Belongs to the kiwellin family.</text>
</comment>
<name>A0ABP0TGM1_9BRYO</name>
<dbReference type="CDD" id="cd22270">
    <property type="entry name" value="DPBB_kiwellin-like"/>
    <property type="match status" value="1"/>
</dbReference>
<organism evidence="6 7">
    <name type="scientific">Sphagnum troendelagicum</name>
    <dbReference type="NCBI Taxonomy" id="128251"/>
    <lineage>
        <taxon>Eukaryota</taxon>
        <taxon>Viridiplantae</taxon>
        <taxon>Streptophyta</taxon>
        <taxon>Embryophyta</taxon>
        <taxon>Bryophyta</taxon>
        <taxon>Sphagnophytina</taxon>
        <taxon>Sphagnopsida</taxon>
        <taxon>Sphagnales</taxon>
        <taxon>Sphagnaceae</taxon>
        <taxon>Sphagnum</taxon>
    </lineage>
</organism>
<dbReference type="InterPro" id="IPR039271">
    <property type="entry name" value="Kiwellin-like"/>
</dbReference>
<protein>
    <recommendedName>
        <fullName evidence="8">Ripening-related protein 1</fullName>
    </recommendedName>
</protein>
<dbReference type="PANTHER" id="PTHR33191:SF58">
    <property type="entry name" value="RIPENING-RELATED PROTEIN 1"/>
    <property type="match status" value="1"/>
</dbReference>
<keyword evidence="7" id="KW-1185">Reference proteome</keyword>
<reference evidence="6" key="1">
    <citation type="submission" date="2024-02" db="EMBL/GenBank/DDBJ databases">
        <authorList>
            <consortium name="ELIXIR-Norway"/>
            <consortium name="Elixir Norway"/>
        </authorList>
    </citation>
    <scope>NUCLEOTIDE SEQUENCE</scope>
</reference>
<sequence length="238" mass="25613">MHKSRNLLYFTIFFTLIFTLLVLIFIIAQTSANASSGLGPDAIPSSVDCQDSNLTKCCCKSGHLYPQFACSPPVSNFTKGILTLGTFKPLSNNRSRCGAPAPDDHSVLYGDGDGDEGKKKKLVSLSTGWFEKGRRCFKQVEIKGNGKTTVALVVDECDTQNGCDEESAYQPPCPLPNIVSASKAVWTALGVLTCDDDDGSSCSSDPRFGWMDITWSDIIDDVHEDQAASLHLSAASDA</sequence>
<keyword evidence="5" id="KW-1133">Transmembrane helix</keyword>
<gene>
    <name evidence="6" type="ORF">CSSPTR1EN2_LOCUS3335</name>
</gene>
<evidence type="ECO:0008006" key="8">
    <source>
        <dbReference type="Google" id="ProtNLM"/>
    </source>
</evidence>
<feature type="transmembrane region" description="Helical" evidence="5">
    <location>
        <begin position="7"/>
        <end position="28"/>
    </location>
</feature>
<keyword evidence="5" id="KW-0812">Transmembrane</keyword>
<evidence type="ECO:0000256" key="1">
    <source>
        <dbReference type="ARBA" id="ARBA00004613"/>
    </source>
</evidence>
<dbReference type="Gene3D" id="2.40.40.10">
    <property type="entry name" value="RlpA-like domain"/>
    <property type="match status" value="1"/>
</dbReference>
<keyword evidence="5" id="KW-0472">Membrane</keyword>
<keyword evidence="4" id="KW-0732">Signal</keyword>
<keyword evidence="3" id="KW-0964">Secreted</keyword>
<dbReference type="InterPro" id="IPR036908">
    <property type="entry name" value="RlpA-like_sf"/>
</dbReference>
<evidence type="ECO:0000313" key="7">
    <source>
        <dbReference type="Proteomes" id="UP001497512"/>
    </source>
</evidence>
<dbReference type="Pfam" id="PF24300">
    <property type="entry name" value="KWL1"/>
    <property type="match status" value="1"/>
</dbReference>
<dbReference type="Proteomes" id="UP001497512">
    <property type="component" value="Chromosome 11"/>
</dbReference>
<proteinExistence type="inferred from homology"/>
<accession>A0ABP0TGM1</accession>
<dbReference type="EMBL" id="OZ019903">
    <property type="protein sequence ID" value="CAK9196161.1"/>
    <property type="molecule type" value="Genomic_DNA"/>
</dbReference>
<comment type="subcellular location">
    <subcellularLocation>
        <location evidence="1">Secreted</location>
    </subcellularLocation>
</comment>
<evidence type="ECO:0000256" key="5">
    <source>
        <dbReference type="SAM" id="Phobius"/>
    </source>
</evidence>
<dbReference type="PANTHER" id="PTHR33191">
    <property type="entry name" value="RIPENING-RELATED PROTEIN 2-RELATED"/>
    <property type="match status" value="1"/>
</dbReference>